<accession>A0ABY5TLB6</accession>
<dbReference type="Pfam" id="PF09826">
    <property type="entry name" value="Beta_propel"/>
    <property type="match status" value="1"/>
</dbReference>
<dbReference type="InterPro" id="IPR019198">
    <property type="entry name" value="Beta_propeller_containing"/>
</dbReference>
<reference evidence="1" key="1">
    <citation type="submission" date="2022-08" db="EMBL/GenBank/DDBJ databases">
        <title>Catabolic pathway analysis in culturable SAR92 clade bacteria reveals their overlooked roles in DMSP degradation in coastal seas.</title>
        <authorList>
            <person name="He X."/>
            <person name="Zhang X."/>
            <person name="Zhang Y."/>
        </authorList>
    </citation>
    <scope>NUCLEOTIDE SEQUENCE</scope>
    <source>
        <strain evidence="1">H455</strain>
    </source>
</reference>
<name>A0ABY5TLB6_9GAMM</name>
<keyword evidence="2" id="KW-1185">Reference proteome</keyword>
<sequence>MKKISQFAFIPLTMIIVSCGGGGGGGSSAPQTTEPPIIQPTPQGLLIEVESQSQLLDRVRQGFTQVATDNVAKAATVDMADGVAMDMESSAPASSDSFTTTYTLEASVDEHDYVKYDGDHLFIAPSRGMDCCFIVDDIAFIEPFLEDDSLAVDSMPAPSVNEDRSIRILSTDPETAKATEVSTIPLSGSRTVEGLYTNDNQLISISSSGWWGLFGDSFDDPSLWAGQTTALDIYDITDTSNPDRQLQLEFQGGFVSSRRQGDMVYLVARHTPEVVDYNYYPDSLQVTENEALLEALKPEDILPNMAINGVESPLLSASDCRVTDSENSLAPENSGFPTMTILIAVDLGSQSVANAVCYLEPTSGIYVSNNAIYLTQVDYAEADSRTLVHSYALSAELDYLGSGVVDGALALSGDRDFRINEHEGYLRLVTSQRSANAEDRIDHQLSVLKLATDKLELNLVATLPNAERTAAIGKPNEDLYGARFFGDKLYLVTFERIDPLYVLDLSDPLDPLIAGELSVTGFSDFLHPVNGELLLGLGQDEQGLVKLELFNVASLTAPFSLGSTSLSPGANWSYSEARYNRHAFTYQAIDETTDRFSVPASLSFYSDEAGYSEERRLFLFEIDSKDRPADASIVEVGQIVATTEQWWDSRQRAVFDGDAVFYIDGTAVWSALWGVPESQDGPF</sequence>
<gene>
    <name evidence="1" type="ORF">NYF23_11100</name>
</gene>
<dbReference type="Proteomes" id="UP001059934">
    <property type="component" value="Chromosome"/>
</dbReference>
<protein>
    <submittedName>
        <fullName evidence="1">Beta-propeller domain-containing protein</fullName>
    </submittedName>
</protein>
<evidence type="ECO:0000313" key="1">
    <source>
        <dbReference type="EMBL" id="UVW34550.1"/>
    </source>
</evidence>
<dbReference type="PROSITE" id="PS51257">
    <property type="entry name" value="PROKAR_LIPOPROTEIN"/>
    <property type="match status" value="1"/>
</dbReference>
<proteinExistence type="predicted"/>
<organism evidence="1 2">
    <name type="scientific">SAR92 clade bacterium H455</name>
    <dbReference type="NCBI Taxonomy" id="2974818"/>
    <lineage>
        <taxon>Bacteria</taxon>
        <taxon>Pseudomonadati</taxon>
        <taxon>Pseudomonadota</taxon>
        <taxon>Gammaproteobacteria</taxon>
        <taxon>Cellvibrionales</taxon>
        <taxon>Porticoccaceae</taxon>
        <taxon>SAR92 clade</taxon>
    </lineage>
</organism>
<dbReference type="EMBL" id="CP103416">
    <property type="protein sequence ID" value="UVW34550.1"/>
    <property type="molecule type" value="Genomic_DNA"/>
</dbReference>
<evidence type="ECO:0000313" key="2">
    <source>
        <dbReference type="Proteomes" id="UP001059934"/>
    </source>
</evidence>